<dbReference type="RefSeq" id="WP_080966601.1">
    <property type="nucleotide sequence ID" value="NZ_JZWI01000018.1"/>
</dbReference>
<dbReference type="AlphaFoldDB" id="A0A0H2LYM7"/>
<dbReference type="EMBL" id="JZWI01000018">
    <property type="protein sequence ID" value="KLN55308.1"/>
    <property type="molecule type" value="Genomic_DNA"/>
</dbReference>
<evidence type="ECO:0000313" key="3">
    <source>
        <dbReference type="Proteomes" id="UP000035170"/>
    </source>
</evidence>
<dbReference type="Pfam" id="PF05545">
    <property type="entry name" value="FixQ"/>
    <property type="match status" value="1"/>
</dbReference>
<keyword evidence="1" id="KW-1133">Transmembrane helix</keyword>
<dbReference type="Proteomes" id="UP000035170">
    <property type="component" value="Unassembled WGS sequence"/>
</dbReference>
<reference evidence="2 3" key="1">
    <citation type="submission" date="2015-03" db="EMBL/GenBank/DDBJ databases">
        <title>Genome sequence of Variovorax paradoxus TBEA6.</title>
        <authorList>
            <person name="Poehlein A."/>
            <person name="Schuldes J."/>
            <person name="Wuebbeler J.H."/>
            <person name="Hiessl S."/>
            <person name="Steinbuechel A."/>
            <person name="Daniel R."/>
        </authorList>
    </citation>
    <scope>NUCLEOTIDE SEQUENCE [LARGE SCALE GENOMIC DNA]</scope>
    <source>
        <strain evidence="2 3">TBEA6</strain>
    </source>
</reference>
<keyword evidence="1" id="KW-0812">Transmembrane</keyword>
<gene>
    <name evidence="2" type="ORF">VPARA_36600</name>
</gene>
<keyword evidence="3" id="KW-1185">Reference proteome</keyword>
<name>A0A0H2LYM7_VARPD</name>
<evidence type="ECO:0000313" key="2">
    <source>
        <dbReference type="EMBL" id="KLN55308.1"/>
    </source>
</evidence>
<dbReference type="InterPro" id="IPR008621">
    <property type="entry name" value="Cbb3-typ_cyt_oxidase_comp"/>
</dbReference>
<proteinExistence type="predicted"/>
<dbReference type="CDD" id="cd01324">
    <property type="entry name" value="cbb3_Oxidase_CcoQ"/>
    <property type="match status" value="1"/>
</dbReference>
<comment type="caution">
    <text evidence="2">The sequence shown here is derived from an EMBL/GenBank/DDBJ whole genome shotgun (WGS) entry which is preliminary data.</text>
</comment>
<dbReference type="PATRIC" id="fig|34073.19.peg.3748"/>
<feature type="transmembrane region" description="Helical" evidence="1">
    <location>
        <begin position="6"/>
        <end position="28"/>
    </location>
</feature>
<accession>A0A0H2LYM7</accession>
<organism evidence="2 3">
    <name type="scientific">Variovorax paradoxus</name>
    <dbReference type="NCBI Taxonomy" id="34073"/>
    <lineage>
        <taxon>Bacteria</taxon>
        <taxon>Pseudomonadati</taxon>
        <taxon>Pseudomonadota</taxon>
        <taxon>Betaproteobacteria</taxon>
        <taxon>Burkholderiales</taxon>
        <taxon>Comamonadaceae</taxon>
        <taxon>Variovorax</taxon>
    </lineage>
</organism>
<sequence length="46" mass="5252">MIDITTLRVAATVFCFVLFLGIVAWAYARRNASRFEEAAQLPFEQD</sequence>
<evidence type="ECO:0000256" key="1">
    <source>
        <dbReference type="SAM" id="Phobius"/>
    </source>
</evidence>
<keyword evidence="1" id="KW-0472">Membrane</keyword>
<protein>
    <submittedName>
        <fullName evidence="2">Cbb3-type cytochrome oxidase component FixQ</fullName>
    </submittedName>
</protein>